<dbReference type="EMBL" id="JABMCI010000067">
    <property type="protein sequence ID" value="NUU18325.1"/>
    <property type="molecule type" value="Genomic_DNA"/>
</dbReference>
<comment type="caution">
    <text evidence="1">The sequence shown here is derived from an EMBL/GenBank/DDBJ whole genome shotgun (WGS) entry which is preliminary data.</text>
</comment>
<evidence type="ECO:0000313" key="2">
    <source>
        <dbReference type="Proteomes" id="UP000565724"/>
    </source>
</evidence>
<sequence>MTSEPDERDRAVHATVLAALRPFGDDVADVRLEWFERAHAWFTVVTPHAAGAAPLTVAVEDGDCLLVTIGATTGEVVGLDRPSEWLTTLATAVFAGRSQEAGRSGQHARVLCEDGSVVTLRRGLPWPGMWRTATRHAPYGLRATDRLRGLGTFLRDKAGDVETFRDVDQVQAHLEWPDVSDGEYTGALTIDGHVLELVATPDERVLARVTETVDPALLRALAEAAAARAGLPAGLDPANVWRATLPPPRR</sequence>
<name>A0A7Y6DYD1_9CELL</name>
<proteinExistence type="predicted"/>
<gene>
    <name evidence="1" type="ORF">HP550_13800</name>
</gene>
<dbReference type="AlphaFoldDB" id="A0A7Y6DYD1"/>
<reference evidence="1 2" key="1">
    <citation type="submission" date="2020-05" db="EMBL/GenBank/DDBJ databases">
        <title>Genome Sequencing of Type Strains.</title>
        <authorList>
            <person name="Lemaire J.F."/>
            <person name="Inderbitzin P."/>
            <person name="Gregorio O.A."/>
            <person name="Collins S.B."/>
            <person name="Wespe N."/>
            <person name="Knight-Connoni V."/>
        </authorList>
    </citation>
    <scope>NUCLEOTIDE SEQUENCE [LARGE SCALE GENOMIC DNA]</scope>
    <source>
        <strain evidence="1 2">ATCC 25174</strain>
    </source>
</reference>
<keyword evidence="2" id="KW-1185">Reference proteome</keyword>
<protein>
    <submittedName>
        <fullName evidence="1">Uncharacterized protein</fullName>
    </submittedName>
</protein>
<accession>A0A7Y6DYD1</accession>
<dbReference type="RefSeq" id="WP_175348261.1">
    <property type="nucleotide sequence ID" value="NZ_JABMCI010000067.1"/>
</dbReference>
<dbReference type="Proteomes" id="UP000565724">
    <property type="component" value="Unassembled WGS sequence"/>
</dbReference>
<evidence type="ECO:0000313" key="1">
    <source>
        <dbReference type="EMBL" id="NUU18325.1"/>
    </source>
</evidence>
<organism evidence="1 2">
    <name type="scientific">Cellulomonas humilata</name>
    <dbReference type="NCBI Taxonomy" id="144055"/>
    <lineage>
        <taxon>Bacteria</taxon>
        <taxon>Bacillati</taxon>
        <taxon>Actinomycetota</taxon>
        <taxon>Actinomycetes</taxon>
        <taxon>Micrococcales</taxon>
        <taxon>Cellulomonadaceae</taxon>
        <taxon>Cellulomonas</taxon>
    </lineage>
</organism>